<dbReference type="Gene3D" id="3.40.50.10420">
    <property type="entry name" value="NagB/RpiA/CoA transferase-like"/>
    <property type="match status" value="1"/>
</dbReference>
<dbReference type="Pfam" id="PF01812">
    <property type="entry name" value="5-FTHF_cyc-lig"/>
    <property type="match status" value="1"/>
</dbReference>
<dbReference type="NCBIfam" id="TIGR02727">
    <property type="entry name" value="MTHFS_bact"/>
    <property type="match status" value="1"/>
</dbReference>
<dbReference type="InterPro" id="IPR037171">
    <property type="entry name" value="NagB/RpiA_transferase-like"/>
</dbReference>
<evidence type="ECO:0000256" key="3">
    <source>
        <dbReference type="ARBA" id="ARBA00022840"/>
    </source>
</evidence>
<evidence type="ECO:0000256" key="6">
    <source>
        <dbReference type="PIRSR" id="PIRSR006806-1"/>
    </source>
</evidence>
<keyword evidence="7" id="KW-0479">Metal-binding</keyword>
<sequence>MMTTTAITAAKKELRKEIALLLKTVSTVSMSEQSARISENVLANPAFATAKRVSVYVSTEGEVNTSAIIERALSDNKLCFVPRFKPKGADMEMVRVSSIDEYHNLPIIMWGIRQPPVDQQLENALDTGGLDLVILPGVAFTTDGWRLGHGRGYYDRFLTEHKRRFGRLPTTIGVGFREQMRPQVPTTDSDVRLDQVVHG</sequence>
<keyword evidence="2 6" id="KW-0547">Nucleotide-binding</keyword>
<evidence type="ECO:0000256" key="7">
    <source>
        <dbReference type="RuleBase" id="RU361279"/>
    </source>
</evidence>
<dbReference type="SUPFAM" id="SSF100950">
    <property type="entry name" value="NagB/RpiA/CoA transferase-like"/>
    <property type="match status" value="1"/>
</dbReference>
<dbReference type="GO" id="GO:0009396">
    <property type="term" value="P:folic acid-containing compound biosynthetic process"/>
    <property type="evidence" value="ECO:0007669"/>
    <property type="project" value="TreeGrafter"/>
</dbReference>
<evidence type="ECO:0000313" key="8">
    <source>
        <dbReference type="Proteomes" id="UP000887566"/>
    </source>
</evidence>
<dbReference type="GO" id="GO:0005739">
    <property type="term" value="C:mitochondrion"/>
    <property type="evidence" value="ECO:0007669"/>
    <property type="project" value="TreeGrafter"/>
</dbReference>
<dbReference type="FunFam" id="3.40.50.10420:FF:000007">
    <property type="entry name" value="5-formyltetrahydrofolate cyclo-ligase"/>
    <property type="match status" value="1"/>
</dbReference>
<dbReference type="GO" id="GO:0035999">
    <property type="term" value="P:tetrahydrofolate interconversion"/>
    <property type="evidence" value="ECO:0007669"/>
    <property type="project" value="TreeGrafter"/>
</dbReference>
<dbReference type="EC" id="6.3.3.2" evidence="5 7"/>
<dbReference type="PANTHER" id="PTHR23407">
    <property type="entry name" value="ATPASE INHIBITOR/5-FORMYLTETRAHYDROFOLATE CYCLO-LIGASE"/>
    <property type="match status" value="1"/>
</dbReference>
<accession>A0A914XE17</accession>
<dbReference type="PANTHER" id="PTHR23407:SF1">
    <property type="entry name" value="5-FORMYLTETRAHYDROFOLATE CYCLO-LIGASE"/>
    <property type="match status" value="1"/>
</dbReference>
<dbReference type="GO" id="GO:0030272">
    <property type="term" value="F:5-formyltetrahydrofolate cyclo-ligase activity"/>
    <property type="evidence" value="ECO:0007669"/>
    <property type="project" value="UniProtKB-EC"/>
</dbReference>
<evidence type="ECO:0000256" key="1">
    <source>
        <dbReference type="ARBA" id="ARBA00010638"/>
    </source>
</evidence>
<dbReference type="PIRSF" id="PIRSF006806">
    <property type="entry name" value="FTHF_cligase"/>
    <property type="match status" value="1"/>
</dbReference>
<keyword evidence="7" id="KW-0460">Magnesium</keyword>
<comment type="catalytic activity">
    <reaction evidence="4 7">
        <text>(6S)-5-formyl-5,6,7,8-tetrahydrofolate + ATP = (6R)-5,10-methenyltetrahydrofolate + ADP + phosphate</text>
        <dbReference type="Rhea" id="RHEA:10488"/>
        <dbReference type="ChEBI" id="CHEBI:30616"/>
        <dbReference type="ChEBI" id="CHEBI:43474"/>
        <dbReference type="ChEBI" id="CHEBI:57455"/>
        <dbReference type="ChEBI" id="CHEBI:57457"/>
        <dbReference type="ChEBI" id="CHEBI:456216"/>
        <dbReference type="EC" id="6.3.3.2"/>
    </reaction>
</comment>
<evidence type="ECO:0000256" key="2">
    <source>
        <dbReference type="ARBA" id="ARBA00022741"/>
    </source>
</evidence>
<dbReference type="GO" id="GO:0046872">
    <property type="term" value="F:metal ion binding"/>
    <property type="evidence" value="ECO:0007669"/>
    <property type="project" value="UniProtKB-KW"/>
</dbReference>
<dbReference type="WBParaSite" id="PSAMB.scaffold75size85408.g1444.t1">
    <property type="protein sequence ID" value="PSAMB.scaffold75size85408.g1444.t1"/>
    <property type="gene ID" value="PSAMB.scaffold75size85408.g1444"/>
</dbReference>
<proteinExistence type="inferred from homology"/>
<feature type="binding site" evidence="6">
    <location>
        <begin position="146"/>
        <end position="154"/>
    </location>
    <ligand>
        <name>ATP</name>
        <dbReference type="ChEBI" id="CHEBI:30616"/>
    </ligand>
</feature>
<feature type="binding site" evidence="6">
    <location>
        <position position="62"/>
    </location>
    <ligand>
        <name>substrate</name>
    </ligand>
</feature>
<dbReference type="InterPro" id="IPR002698">
    <property type="entry name" value="FTHF_cligase"/>
</dbReference>
<keyword evidence="8" id="KW-1185">Reference proteome</keyword>
<dbReference type="InterPro" id="IPR024185">
    <property type="entry name" value="FTHF_cligase-like_sf"/>
</dbReference>
<protein>
    <recommendedName>
        <fullName evidence="5 7">5-formyltetrahydrofolate cyclo-ligase</fullName>
        <ecNumber evidence="5 7">6.3.3.2</ecNumber>
    </recommendedName>
</protein>
<evidence type="ECO:0000256" key="5">
    <source>
        <dbReference type="ARBA" id="ARBA00038966"/>
    </source>
</evidence>
<keyword evidence="3 6" id="KW-0067">ATP-binding</keyword>
<comment type="similarity">
    <text evidence="1 7">Belongs to the 5-formyltetrahydrofolate cyclo-ligase family.</text>
</comment>
<feature type="binding site" evidence="6">
    <location>
        <begin position="11"/>
        <end position="15"/>
    </location>
    <ligand>
        <name>ATP</name>
        <dbReference type="ChEBI" id="CHEBI:30616"/>
    </ligand>
</feature>
<evidence type="ECO:0000313" key="9">
    <source>
        <dbReference type="WBParaSite" id="PSAMB.scaffold75size85408.g1444.t1"/>
    </source>
</evidence>
<dbReference type="Proteomes" id="UP000887566">
    <property type="component" value="Unplaced"/>
</dbReference>
<name>A0A914XE17_9BILA</name>
<feature type="binding site" evidence="6">
    <location>
        <position position="57"/>
    </location>
    <ligand>
        <name>substrate</name>
    </ligand>
</feature>
<comment type="cofactor">
    <cofactor evidence="7">
        <name>Mg(2+)</name>
        <dbReference type="ChEBI" id="CHEBI:18420"/>
    </cofactor>
</comment>
<dbReference type="GO" id="GO:0005524">
    <property type="term" value="F:ATP binding"/>
    <property type="evidence" value="ECO:0007669"/>
    <property type="project" value="UniProtKB-KW"/>
</dbReference>
<evidence type="ECO:0000256" key="4">
    <source>
        <dbReference type="ARBA" id="ARBA00036539"/>
    </source>
</evidence>
<dbReference type="AlphaFoldDB" id="A0A914XE17"/>
<reference evidence="9" key="1">
    <citation type="submission" date="2022-11" db="UniProtKB">
        <authorList>
            <consortium name="WormBaseParasite"/>
        </authorList>
    </citation>
    <scope>IDENTIFICATION</scope>
</reference>
<organism evidence="8 9">
    <name type="scientific">Plectus sambesii</name>
    <dbReference type="NCBI Taxonomy" id="2011161"/>
    <lineage>
        <taxon>Eukaryota</taxon>
        <taxon>Metazoa</taxon>
        <taxon>Ecdysozoa</taxon>
        <taxon>Nematoda</taxon>
        <taxon>Chromadorea</taxon>
        <taxon>Plectida</taxon>
        <taxon>Plectina</taxon>
        <taxon>Plectoidea</taxon>
        <taxon>Plectidae</taxon>
        <taxon>Plectus</taxon>
    </lineage>
</organism>